<feature type="region of interest" description="Disordered" evidence="2">
    <location>
        <begin position="834"/>
        <end position="866"/>
    </location>
</feature>
<dbReference type="InterPro" id="IPR007855">
    <property type="entry name" value="RDRP"/>
</dbReference>
<dbReference type="PANTHER" id="PTHR23079:SF55">
    <property type="entry name" value="RNA-DIRECTED RNA POLYMERASE"/>
    <property type="match status" value="1"/>
</dbReference>
<reference evidence="5" key="2">
    <citation type="submission" date="2021-09" db="EMBL/GenBank/DDBJ databases">
        <authorList>
            <person name="Jia N."/>
            <person name="Wang J."/>
            <person name="Shi W."/>
            <person name="Du L."/>
            <person name="Sun Y."/>
            <person name="Zhan W."/>
            <person name="Jiang J."/>
            <person name="Wang Q."/>
            <person name="Zhang B."/>
            <person name="Ji P."/>
            <person name="Sakyi L.B."/>
            <person name="Cui X."/>
            <person name="Yuan T."/>
            <person name="Jiang B."/>
            <person name="Yang W."/>
            <person name="Lam T.T.-Y."/>
            <person name="Chang Q."/>
            <person name="Ding S."/>
            <person name="Wang X."/>
            <person name="Zhu J."/>
            <person name="Ruan X."/>
            <person name="Zhao L."/>
            <person name="Wei J."/>
            <person name="Que T."/>
            <person name="Du C."/>
            <person name="Cheng J."/>
            <person name="Dai P."/>
            <person name="Han X."/>
            <person name="Huang E."/>
            <person name="Gao Y."/>
            <person name="Liu J."/>
            <person name="Shao H."/>
            <person name="Ye R."/>
            <person name="Li L."/>
            <person name="Wei W."/>
            <person name="Wang X."/>
            <person name="Wang C."/>
            <person name="Huo Q."/>
            <person name="Li W."/>
            <person name="Guo W."/>
            <person name="Chen H."/>
            <person name="Chen S."/>
            <person name="Zhou L."/>
            <person name="Zhou L."/>
            <person name="Ni X."/>
            <person name="Tian J."/>
            <person name="Zhou Y."/>
            <person name="Sheng Y."/>
            <person name="Liu T."/>
            <person name="Pan Y."/>
            <person name="Xia L."/>
            <person name="Li J."/>
            <person name="Zhao F."/>
            <person name="Cao W."/>
        </authorList>
    </citation>
    <scope>NUCLEOTIDE SEQUENCE</scope>
    <source>
        <strain evidence="5">Rsan-2018</strain>
        <tissue evidence="5">Larvae</tissue>
    </source>
</reference>
<dbReference type="Proteomes" id="UP000821837">
    <property type="component" value="Chromosome 1"/>
</dbReference>
<evidence type="ECO:0000259" key="3">
    <source>
        <dbReference type="Pfam" id="PF05183"/>
    </source>
</evidence>
<keyword evidence="1" id="KW-0694">RNA-binding</keyword>
<feature type="compositionally biased region" description="Low complexity" evidence="2">
    <location>
        <begin position="834"/>
        <end position="843"/>
    </location>
</feature>
<keyword evidence="1" id="KW-0808">Transferase</keyword>
<comment type="similarity">
    <text evidence="1">Belongs to the RdRP family.</text>
</comment>
<dbReference type="GO" id="GO:0003968">
    <property type="term" value="F:RNA-directed RNA polymerase activity"/>
    <property type="evidence" value="ECO:0007669"/>
    <property type="project" value="UniProtKB-KW"/>
</dbReference>
<evidence type="ECO:0000313" key="5">
    <source>
        <dbReference type="EMBL" id="KAH7981882.1"/>
    </source>
</evidence>
<gene>
    <name evidence="5" type="ORF">HPB52_001443</name>
</gene>
<reference evidence="5" key="1">
    <citation type="journal article" date="2020" name="Cell">
        <title>Large-Scale Comparative Analyses of Tick Genomes Elucidate Their Genetic Diversity and Vector Capacities.</title>
        <authorList>
            <consortium name="Tick Genome and Microbiome Consortium (TIGMIC)"/>
            <person name="Jia N."/>
            <person name="Wang J."/>
            <person name="Shi W."/>
            <person name="Du L."/>
            <person name="Sun Y."/>
            <person name="Zhan W."/>
            <person name="Jiang J.F."/>
            <person name="Wang Q."/>
            <person name="Zhang B."/>
            <person name="Ji P."/>
            <person name="Bell-Sakyi L."/>
            <person name="Cui X.M."/>
            <person name="Yuan T.T."/>
            <person name="Jiang B.G."/>
            <person name="Yang W.F."/>
            <person name="Lam T.T."/>
            <person name="Chang Q.C."/>
            <person name="Ding S.J."/>
            <person name="Wang X.J."/>
            <person name="Zhu J.G."/>
            <person name="Ruan X.D."/>
            <person name="Zhao L."/>
            <person name="Wei J.T."/>
            <person name="Ye R.Z."/>
            <person name="Que T.C."/>
            <person name="Du C.H."/>
            <person name="Zhou Y.H."/>
            <person name="Cheng J.X."/>
            <person name="Dai P.F."/>
            <person name="Guo W.B."/>
            <person name="Han X.H."/>
            <person name="Huang E.J."/>
            <person name="Li L.F."/>
            <person name="Wei W."/>
            <person name="Gao Y.C."/>
            <person name="Liu J.Z."/>
            <person name="Shao H.Z."/>
            <person name="Wang X."/>
            <person name="Wang C.C."/>
            <person name="Yang T.C."/>
            <person name="Huo Q.B."/>
            <person name="Li W."/>
            <person name="Chen H.Y."/>
            <person name="Chen S.E."/>
            <person name="Zhou L.G."/>
            <person name="Ni X.B."/>
            <person name="Tian J.H."/>
            <person name="Sheng Y."/>
            <person name="Liu T."/>
            <person name="Pan Y.S."/>
            <person name="Xia L.Y."/>
            <person name="Li J."/>
            <person name="Zhao F."/>
            <person name="Cao W.C."/>
        </authorList>
    </citation>
    <scope>NUCLEOTIDE SEQUENCE</scope>
    <source>
        <strain evidence="5">Rsan-2018</strain>
    </source>
</reference>
<protein>
    <recommendedName>
        <fullName evidence="1">RNA-dependent RNA polymerase</fullName>
        <ecNumber evidence="1">2.7.7.48</ecNumber>
    </recommendedName>
</protein>
<comment type="caution">
    <text evidence="5">The sequence shown here is derived from an EMBL/GenBank/DDBJ whole genome shotgun (WGS) entry which is preliminary data.</text>
</comment>
<feature type="domain" description="RDRP core" evidence="3">
    <location>
        <begin position="428"/>
        <end position="793"/>
    </location>
</feature>
<dbReference type="EC" id="2.7.7.48" evidence="1"/>
<feature type="domain" description="PH-like" evidence="4">
    <location>
        <begin position="157"/>
        <end position="289"/>
    </location>
</feature>
<accession>A0A9D4QFG5</accession>
<dbReference type="GO" id="GO:0003723">
    <property type="term" value="F:RNA binding"/>
    <property type="evidence" value="ECO:0007669"/>
    <property type="project" value="UniProtKB-KW"/>
</dbReference>
<keyword evidence="1" id="KW-0548">Nucleotidyltransferase</keyword>
<sequence length="866" mass="97611">MSDHLSFLVAWKDHGGEPQDYVSLYRRFFTTVDIPRRVRFHISDVVVQSGTHSYEKLFQAVCTIKLLDQSASDSELSSMCSSIAQQWCFLGKVVPFKGHLQWLIPDRERGFWRGFWRATTPYETHTPLETLSFGTFAGLCVFAQSHVIYSDEGPPAYSLSCAFKHDERLLQVMLFLNHRQECKHASSAFKLEIPYGSIFRVVVNEVERDQDTIGIYLQLITPPLLYLRSKNPGSWDMPSGSDDSAWFNRVFQLGCTCFWLMRSSDIGASSVIKLSLKNKLKGRQAISCLTARCKRETTFQYSPMTTCKIGSQLKEIRKRCSSKVKPRLGFSACYALSAVLQQGNNGYSQMALLARDKMEQFEEDLVSFALNNSAALEAALFAIRSAIEEHEVVDIVHCLPKLYEKFCKVALHLPKTPNGTCLVRRSIVTPSKVILLPPQLHNENRILRKFDPEYSLRVSFRDDNLQHLSYSLMSGSCRHMAIERVVTDTVRNGLAVGDRQFKLLASSCSQLRDHGAWFYATDGKGYSTDMIRYWMGDFSSISSTAKKMARMGQCFSSTEEAVKVPLISDSVLEVPDVLGGKNSVTNEQYIFSDGIGMISSELLDEVHKKLKFLETPSAIQIRYAGYKGMLCLNPSLPGRQLVLRKSMRKFNCVNSENIEVIKISAPRAVFLNRQLITLLEQLGVPSRMFFCLQQHMVMLLTESLVCDKSALQVLDTYVGSALPFNQLARYGFSLTRDPFVRSMLFAVYRTSMESLLSKSRIAVPHNAGRNMFGVLDETRTLKYGQVFVQYTSLSPKGPHDDGPETTSSCRGSLKTGACDIHIRPLLGGVAFCPQQRRQQSRRQTGTEARIGGNIPRDLPQLVSRHS</sequence>
<dbReference type="PANTHER" id="PTHR23079">
    <property type="entry name" value="RNA-DEPENDENT RNA POLYMERASE"/>
    <property type="match status" value="1"/>
</dbReference>
<name>A0A9D4QFG5_RHISA</name>
<dbReference type="InterPro" id="IPR057596">
    <property type="entry name" value="RDRP_core"/>
</dbReference>
<dbReference type="EMBL" id="JABSTV010001245">
    <property type="protein sequence ID" value="KAH7981882.1"/>
    <property type="molecule type" value="Genomic_DNA"/>
</dbReference>
<comment type="catalytic activity">
    <reaction evidence="1">
        <text>RNA(n) + a ribonucleoside 5'-triphosphate = RNA(n+1) + diphosphate</text>
        <dbReference type="Rhea" id="RHEA:21248"/>
        <dbReference type="Rhea" id="RHEA-COMP:14527"/>
        <dbReference type="Rhea" id="RHEA-COMP:17342"/>
        <dbReference type="ChEBI" id="CHEBI:33019"/>
        <dbReference type="ChEBI" id="CHEBI:61557"/>
        <dbReference type="ChEBI" id="CHEBI:140395"/>
        <dbReference type="EC" id="2.7.7.48"/>
    </reaction>
</comment>
<keyword evidence="1" id="KW-0696">RNA-directed RNA polymerase</keyword>
<dbReference type="GO" id="GO:0030422">
    <property type="term" value="P:siRNA processing"/>
    <property type="evidence" value="ECO:0007669"/>
    <property type="project" value="TreeGrafter"/>
</dbReference>
<organism evidence="5 6">
    <name type="scientific">Rhipicephalus sanguineus</name>
    <name type="common">Brown dog tick</name>
    <name type="synonym">Ixodes sanguineus</name>
    <dbReference type="NCBI Taxonomy" id="34632"/>
    <lineage>
        <taxon>Eukaryota</taxon>
        <taxon>Metazoa</taxon>
        <taxon>Ecdysozoa</taxon>
        <taxon>Arthropoda</taxon>
        <taxon>Chelicerata</taxon>
        <taxon>Arachnida</taxon>
        <taxon>Acari</taxon>
        <taxon>Parasitiformes</taxon>
        <taxon>Ixodida</taxon>
        <taxon>Ixodoidea</taxon>
        <taxon>Ixodidae</taxon>
        <taxon>Rhipicephalinae</taxon>
        <taxon>Rhipicephalus</taxon>
        <taxon>Rhipicephalus</taxon>
    </lineage>
</organism>
<dbReference type="GO" id="GO:0031380">
    <property type="term" value="C:nuclear RNA-directed RNA polymerase complex"/>
    <property type="evidence" value="ECO:0007669"/>
    <property type="project" value="TreeGrafter"/>
</dbReference>
<evidence type="ECO:0000259" key="4">
    <source>
        <dbReference type="Pfam" id="PF25359"/>
    </source>
</evidence>
<dbReference type="Pfam" id="PF05183">
    <property type="entry name" value="RdRP"/>
    <property type="match status" value="1"/>
</dbReference>
<dbReference type="AlphaFoldDB" id="A0A9D4QFG5"/>
<evidence type="ECO:0000313" key="6">
    <source>
        <dbReference type="Proteomes" id="UP000821837"/>
    </source>
</evidence>
<keyword evidence="6" id="KW-1185">Reference proteome</keyword>
<dbReference type="Pfam" id="PF25359">
    <property type="entry name" value="PH_met_RdRP"/>
    <property type="match status" value="1"/>
</dbReference>
<evidence type="ECO:0000256" key="2">
    <source>
        <dbReference type="SAM" id="MobiDB-lite"/>
    </source>
</evidence>
<dbReference type="VEuPathDB" id="VectorBase:RSAN_044199"/>
<dbReference type="InterPro" id="IPR057493">
    <property type="entry name" value="PH_RdRP-assoc"/>
</dbReference>
<proteinExistence type="inferred from homology"/>
<evidence type="ECO:0000256" key="1">
    <source>
        <dbReference type="RuleBase" id="RU363098"/>
    </source>
</evidence>